<evidence type="ECO:0000256" key="5">
    <source>
        <dbReference type="ARBA" id="ARBA00022617"/>
    </source>
</evidence>
<dbReference type="GO" id="GO:0005886">
    <property type="term" value="C:plasma membrane"/>
    <property type="evidence" value="ECO:0007669"/>
    <property type="project" value="UniProtKB-SubCell"/>
</dbReference>
<evidence type="ECO:0000256" key="10">
    <source>
        <dbReference type="ARBA" id="ARBA00023004"/>
    </source>
</evidence>
<feature type="transmembrane region" description="Helical" evidence="12">
    <location>
        <begin position="405"/>
        <end position="427"/>
    </location>
</feature>
<dbReference type="GO" id="GO:0009055">
    <property type="term" value="F:electron transfer activity"/>
    <property type="evidence" value="ECO:0007669"/>
    <property type="project" value="UniProtKB-UniRule"/>
</dbReference>
<feature type="transmembrane region" description="Helical" evidence="12">
    <location>
        <begin position="372"/>
        <end position="393"/>
    </location>
</feature>
<evidence type="ECO:0000313" key="14">
    <source>
        <dbReference type="Proteomes" id="UP000235703"/>
    </source>
</evidence>
<dbReference type="GO" id="GO:0016682">
    <property type="term" value="F:oxidoreductase activity, acting on diphenols and related substances as donors, oxygen as acceptor"/>
    <property type="evidence" value="ECO:0007669"/>
    <property type="project" value="TreeGrafter"/>
</dbReference>
<sequence>MDPVLIGRWQFGITTVYHFWMVPLTLGLGLLVAILQTMYHRTGNEMWLRATKFWGKLYLINFIMGVATGIVQEFQFGMAWSEYSRFVGDVFGAPLAMEALIAFFLESTFLGLWIFGWGRLNRKVHLGVLWAAVIGSWISAYFIIVANSWMQHPVGVEIIDGRPQMVDVGAVLMNNTAWAAYTHTLAGSVAVGGAFLLGIAWYHLWRRRVDGIDTVDEKTGRVIVGSAPEVPGRDEKDHTVWYKSLRIGAWAAVIAFVFVAITGDIQAKLMYEQQPMKMASAEGACHDGTEFSVLTIGNLASNECNDVTPVIEIPGLLSFLANGDFDTDVPGVNTLIPEYQEKYGTHLPEGDQYGAYSGQEVDYQPLMIVTYWGFRLMIGFGVLGAAAAVYALIVTRKGTVPRSKFLSRLALWGIAAPFIANSAGWVFTEMGRQPFVVAPNPDPSGIDGVFLYTAAAISPSVSAAEMLFSLIALTLIYGVLMVFELKLIMAYSRGGVVSAMPEIDKANYKPTVDKSDDDVLSFAY</sequence>
<dbReference type="GO" id="GO:0020037">
    <property type="term" value="F:heme binding"/>
    <property type="evidence" value="ECO:0007669"/>
    <property type="project" value="TreeGrafter"/>
</dbReference>
<gene>
    <name evidence="13" type="ORF">CJ198_02740</name>
</gene>
<keyword evidence="4 12" id="KW-1003">Cell membrane</keyword>
<keyword evidence="14" id="KW-1185">Reference proteome</keyword>
<dbReference type="PANTHER" id="PTHR30365">
    <property type="entry name" value="CYTOCHROME D UBIQUINOL OXIDASE"/>
    <property type="match status" value="1"/>
</dbReference>
<dbReference type="GO" id="GO:0070069">
    <property type="term" value="C:cytochrome complex"/>
    <property type="evidence" value="ECO:0007669"/>
    <property type="project" value="UniProtKB-UniRule"/>
</dbReference>
<dbReference type="PIRSF" id="PIRSF006446">
    <property type="entry name" value="Cyt_quinol_oxidase_1"/>
    <property type="match status" value="1"/>
</dbReference>
<accession>A0A2N6PL78</accession>
<dbReference type="PANTHER" id="PTHR30365:SF15">
    <property type="entry name" value="CYTOCHROME BD UBIQUINOL OXIDASE SUBUNIT 1"/>
    <property type="match status" value="1"/>
</dbReference>
<feature type="transmembrane region" description="Helical" evidence="12">
    <location>
        <begin position="178"/>
        <end position="202"/>
    </location>
</feature>
<name>A0A2N6PL78_9MICO</name>
<keyword evidence="10 12" id="KW-0408">Iron</keyword>
<dbReference type="RefSeq" id="WP_102160512.1">
    <property type="nucleotide sequence ID" value="NZ_JBPKAG010000003.1"/>
</dbReference>
<keyword evidence="7 12" id="KW-0479">Metal-binding</keyword>
<dbReference type="GO" id="GO:0019646">
    <property type="term" value="P:aerobic electron transport chain"/>
    <property type="evidence" value="ECO:0007669"/>
    <property type="project" value="InterPro"/>
</dbReference>
<dbReference type="OrthoDB" id="9807042at2"/>
<evidence type="ECO:0000256" key="6">
    <source>
        <dbReference type="ARBA" id="ARBA00022692"/>
    </source>
</evidence>
<feature type="transmembrane region" description="Helical" evidence="12">
    <location>
        <begin position="53"/>
        <end position="71"/>
    </location>
</feature>
<protein>
    <submittedName>
        <fullName evidence="13">Cytochrome ubiquinol oxidase subunit I</fullName>
    </submittedName>
</protein>
<evidence type="ECO:0000256" key="3">
    <source>
        <dbReference type="ARBA" id="ARBA00022448"/>
    </source>
</evidence>
<evidence type="ECO:0000313" key="13">
    <source>
        <dbReference type="EMBL" id="PMB99452.1"/>
    </source>
</evidence>
<evidence type="ECO:0000256" key="2">
    <source>
        <dbReference type="ARBA" id="ARBA00009819"/>
    </source>
</evidence>
<reference evidence="13 14" key="1">
    <citation type="submission" date="2017-09" db="EMBL/GenBank/DDBJ databases">
        <title>Bacterial strain isolated from the female urinary microbiota.</title>
        <authorList>
            <person name="Thomas-White K."/>
            <person name="Kumar N."/>
            <person name="Forster S."/>
            <person name="Putonti C."/>
            <person name="Lawley T."/>
            <person name="Wolfe A.J."/>
        </authorList>
    </citation>
    <scope>NUCLEOTIDE SEQUENCE [LARGE SCALE GENOMIC DNA]</scope>
    <source>
        <strain evidence="13 14">UMB0680</strain>
    </source>
</reference>
<dbReference type="Pfam" id="PF01654">
    <property type="entry name" value="Cyt_bd_oxida_I"/>
    <property type="match status" value="1"/>
</dbReference>
<keyword evidence="5 12" id="KW-0349">Heme</keyword>
<dbReference type="Proteomes" id="UP000235703">
    <property type="component" value="Unassembled WGS sequence"/>
</dbReference>
<feature type="transmembrane region" description="Helical" evidence="12">
    <location>
        <begin position="466"/>
        <end position="483"/>
    </location>
</feature>
<evidence type="ECO:0000256" key="7">
    <source>
        <dbReference type="ARBA" id="ARBA00022723"/>
    </source>
</evidence>
<keyword evidence="11 12" id="KW-0472">Membrane</keyword>
<feature type="transmembrane region" description="Helical" evidence="12">
    <location>
        <begin position="247"/>
        <end position="267"/>
    </location>
</feature>
<evidence type="ECO:0000256" key="9">
    <source>
        <dbReference type="ARBA" id="ARBA00022989"/>
    </source>
</evidence>
<keyword evidence="8 12" id="KW-0249">Electron transport</keyword>
<dbReference type="AlphaFoldDB" id="A0A2N6PL78"/>
<dbReference type="GO" id="GO:0046872">
    <property type="term" value="F:metal ion binding"/>
    <property type="evidence" value="ECO:0007669"/>
    <property type="project" value="UniProtKB-UniRule"/>
</dbReference>
<organism evidence="13 14">
    <name type="scientific">Brevibacterium luteolum</name>
    <dbReference type="NCBI Taxonomy" id="199591"/>
    <lineage>
        <taxon>Bacteria</taxon>
        <taxon>Bacillati</taxon>
        <taxon>Actinomycetota</taxon>
        <taxon>Actinomycetes</taxon>
        <taxon>Micrococcales</taxon>
        <taxon>Brevibacteriaceae</taxon>
        <taxon>Brevibacterium</taxon>
    </lineage>
</organism>
<comment type="similarity">
    <text evidence="2 12">Belongs to the cytochrome ubiquinol oxidase subunit 1 family.</text>
</comment>
<evidence type="ECO:0000256" key="8">
    <source>
        <dbReference type="ARBA" id="ARBA00022982"/>
    </source>
</evidence>
<evidence type="ECO:0000256" key="12">
    <source>
        <dbReference type="PIRNR" id="PIRNR006446"/>
    </source>
</evidence>
<comment type="subcellular location">
    <subcellularLocation>
        <location evidence="1">Cell membrane</location>
        <topology evidence="1">Multi-pass membrane protein</topology>
    </subcellularLocation>
</comment>
<proteinExistence type="inferred from homology"/>
<feature type="transmembrane region" description="Helical" evidence="12">
    <location>
        <begin position="91"/>
        <end position="115"/>
    </location>
</feature>
<comment type="caution">
    <text evidence="13">The sequence shown here is derived from an EMBL/GenBank/DDBJ whole genome shotgun (WGS) entry which is preliminary data.</text>
</comment>
<keyword evidence="9 12" id="KW-1133">Transmembrane helix</keyword>
<dbReference type="EMBL" id="PNFZ01000001">
    <property type="protein sequence ID" value="PMB99452.1"/>
    <property type="molecule type" value="Genomic_DNA"/>
</dbReference>
<keyword evidence="6 12" id="KW-0812">Transmembrane</keyword>
<evidence type="ECO:0000256" key="4">
    <source>
        <dbReference type="ARBA" id="ARBA00022475"/>
    </source>
</evidence>
<keyword evidence="3 12" id="KW-0813">Transport</keyword>
<feature type="transmembrane region" description="Helical" evidence="12">
    <location>
        <begin position="20"/>
        <end position="41"/>
    </location>
</feature>
<feature type="transmembrane region" description="Helical" evidence="12">
    <location>
        <begin position="127"/>
        <end position="146"/>
    </location>
</feature>
<evidence type="ECO:0000256" key="11">
    <source>
        <dbReference type="ARBA" id="ARBA00023136"/>
    </source>
</evidence>
<dbReference type="InterPro" id="IPR002585">
    <property type="entry name" value="Cyt-d_ubiquinol_oxidase_su_1"/>
</dbReference>
<evidence type="ECO:0000256" key="1">
    <source>
        <dbReference type="ARBA" id="ARBA00004651"/>
    </source>
</evidence>